<feature type="non-terminal residue" evidence="2">
    <location>
        <position position="161"/>
    </location>
</feature>
<accession>A0A813JC72</accession>
<evidence type="ECO:0000313" key="3">
    <source>
        <dbReference type="Proteomes" id="UP000626109"/>
    </source>
</evidence>
<organism evidence="2 3">
    <name type="scientific">Polarella glacialis</name>
    <name type="common">Dinoflagellate</name>
    <dbReference type="NCBI Taxonomy" id="89957"/>
    <lineage>
        <taxon>Eukaryota</taxon>
        <taxon>Sar</taxon>
        <taxon>Alveolata</taxon>
        <taxon>Dinophyceae</taxon>
        <taxon>Suessiales</taxon>
        <taxon>Suessiaceae</taxon>
        <taxon>Polarella</taxon>
    </lineage>
</organism>
<feature type="region of interest" description="Disordered" evidence="1">
    <location>
        <begin position="62"/>
        <end position="91"/>
    </location>
</feature>
<comment type="caution">
    <text evidence="2">The sequence shown here is derived from an EMBL/GenBank/DDBJ whole genome shotgun (WGS) entry which is preliminary data.</text>
</comment>
<protein>
    <submittedName>
        <fullName evidence="2">Uncharacterized protein</fullName>
    </submittedName>
</protein>
<feature type="region of interest" description="Disordered" evidence="1">
    <location>
        <begin position="1"/>
        <end position="42"/>
    </location>
</feature>
<feature type="non-terminal residue" evidence="2">
    <location>
        <position position="1"/>
    </location>
</feature>
<gene>
    <name evidence="2" type="ORF">PGLA2088_LOCUS18555</name>
</gene>
<sequence length="161" mass="18001">DSRDAVNPGRMSPVGHGSFHSGAPAAGQQSPPQMGGSYEVMRQTLQETQKRCETLYAELQKETEANRDLSRAMSSAKESTRKLNEEVNQQSEEITSLAKLRVAADERLEDLRKRHKLEEDLREKDLQRRLASVQQDAEARCKAMQSGLVDKLHAARGGLEK</sequence>
<dbReference type="Proteomes" id="UP000626109">
    <property type="component" value="Unassembled WGS sequence"/>
</dbReference>
<dbReference type="EMBL" id="CAJNNW010024632">
    <property type="protein sequence ID" value="CAE8673473.1"/>
    <property type="molecule type" value="Genomic_DNA"/>
</dbReference>
<dbReference type="AlphaFoldDB" id="A0A813JC72"/>
<evidence type="ECO:0000256" key="1">
    <source>
        <dbReference type="SAM" id="MobiDB-lite"/>
    </source>
</evidence>
<evidence type="ECO:0000313" key="2">
    <source>
        <dbReference type="EMBL" id="CAE8673473.1"/>
    </source>
</evidence>
<reference evidence="2" key="1">
    <citation type="submission" date="2021-02" db="EMBL/GenBank/DDBJ databases">
        <authorList>
            <person name="Dougan E. K."/>
            <person name="Rhodes N."/>
            <person name="Thang M."/>
            <person name="Chan C."/>
        </authorList>
    </citation>
    <scope>NUCLEOTIDE SEQUENCE</scope>
</reference>
<name>A0A813JC72_POLGL</name>
<proteinExistence type="predicted"/>